<dbReference type="AlphaFoldDB" id="A0A6J8ASX7"/>
<feature type="domain" description="Sulfotransferase" evidence="1">
    <location>
        <begin position="118"/>
        <end position="321"/>
    </location>
</feature>
<dbReference type="InterPro" id="IPR000863">
    <property type="entry name" value="Sulfotransferase_dom"/>
</dbReference>
<dbReference type="PANTHER" id="PTHR15723:SF0">
    <property type="entry name" value="CARBOHYDRATE SULFOTRANSFERASE 15"/>
    <property type="match status" value="1"/>
</dbReference>
<reference evidence="2 3" key="1">
    <citation type="submission" date="2020-06" db="EMBL/GenBank/DDBJ databases">
        <authorList>
            <person name="Li R."/>
            <person name="Bekaert M."/>
        </authorList>
    </citation>
    <scope>NUCLEOTIDE SEQUENCE [LARGE SCALE GENOMIC DNA]</scope>
    <source>
        <strain evidence="3">wild</strain>
    </source>
</reference>
<protein>
    <submittedName>
        <fullName evidence="2">CHST15</fullName>
        <ecNumber evidence="2">2.8.2.33</ecNumber>
    </submittedName>
</protein>
<dbReference type="OrthoDB" id="8068875at2759"/>
<proteinExistence type="predicted"/>
<dbReference type="Proteomes" id="UP000507470">
    <property type="component" value="Unassembled WGS sequence"/>
</dbReference>
<keyword evidence="3" id="KW-1185">Reference proteome</keyword>
<dbReference type="Pfam" id="PF00685">
    <property type="entry name" value="Sulfotransfer_1"/>
    <property type="match status" value="1"/>
</dbReference>
<organism evidence="2 3">
    <name type="scientific">Mytilus coruscus</name>
    <name type="common">Sea mussel</name>
    <dbReference type="NCBI Taxonomy" id="42192"/>
    <lineage>
        <taxon>Eukaryota</taxon>
        <taxon>Metazoa</taxon>
        <taxon>Spiralia</taxon>
        <taxon>Lophotrochozoa</taxon>
        <taxon>Mollusca</taxon>
        <taxon>Bivalvia</taxon>
        <taxon>Autobranchia</taxon>
        <taxon>Pteriomorphia</taxon>
        <taxon>Mytilida</taxon>
        <taxon>Mytiloidea</taxon>
        <taxon>Mytilidae</taxon>
        <taxon>Mytilinae</taxon>
        <taxon>Mytilus</taxon>
    </lineage>
</organism>
<evidence type="ECO:0000259" key="1">
    <source>
        <dbReference type="Pfam" id="PF00685"/>
    </source>
</evidence>
<dbReference type="EC" id="2.8.2.33" evidence="2"/>
<dbReference type="InterPro" id="IPR052654">
    <property type="entry name" value="CS_Sulfotransferase"/>
</dbReference>
<accession>A0A6J8ASX7</accession>
<dbReference type="EMBL" id="CACVKT020001887">
    <property type="protein sequence ID" value="CAC5373216.1"/>
    <property type="molecule type" value="Genomic_DNA"/>
</dbReference>
<gene>
    <name evidence="2" type="ORF">MCOR_11051</name>
</gene>
<dbReference type="GO" id="GO:0019319">
    <property type="term" value="P:hexose biosynthetic process"/>
    <property type="evidence" value="ECO:0007669"/>
    <property type="project" value="TreeGrafter"/>
</dbReference>
<sequence length="369" mass="44012">MRNNPEQVRALHARKTDTNNVCYLPMNNNKGRKMEDLLSMTAPEYDNRYKNPCFYETCKTDETKTRFRCLPYFHLLGVDKCGSTDLFLRLLEHPHILGNDGSLNKETMWWSWRRYGLWLSRYQHQRESFGDYLNYFDGAAANISSNKDFKLVTGDGTPMDFWDFSGWKNIKQNHRLNHPRILTPHLMHHMNPKVKLIIIVRDPTYRLYSDYMFLKLGQTRTSKGFHDAVQFSITFLKFCIKRRTLESCLYDRKHIAMYKARIHVGVYAVYLKEWLKVFSKEQILVLKTEDYAENIKGTLKQIFKFLQLEELPELDLDRIVKIEKAHKTTLKTKQGPMHKRTKDLLNKFYKPYNEDLAHLLNDSRFLWDT</sequence>
<dbReference type="PANTHER" id="PTHR15723">
    <property type="entry name" value="CARBOHYDRATE SULFOTRANSFERASE 15"/>
    <property type="match status" value="1"/>
</dbReference>
<name>A0A6J8ASX7_MYTCO</name>
<dbReference type="InterPro" id="IPR027417">
    <property type="entry name" value="P-loop_NTPase"/>
</dbReference>
<dbReference type="GO" id="GO:0050659">
    <property type="term" value="F:N-acetylgalactosamine 4-sulfate 6-O-sulfotransferase activity"/>
    <property type="evidence" value="ECO:0007669"/>
    <property type="project" value="UniProtKB-EC"/>
</dbReference>
<evidence type="ECO:0000313" key="2">
    <source>
        <dbReference type="EMBL" id="CAC5373216.1"/>
    </source>
</evidence>
<dbReference type="Gene3D" id="3.40.50.300">
    <property type="entry name" value="P-loop containing nucleotide triphosphate hydrolases"/>
    <property type="match status" value="1"/>
</dbReference>
<evidence type="ECO:0000313" key="3">
    <source>
        <dbReference type="Proteomes" id="UP000507470"/>
    </source>
</evidence>
<dbReference type="SUPFAM" id="SSF52540">
    <property type="entry name" value="P-loop containing nucleoside triphosphate hydrolases"/>
    <property type="match status" value="1"/>
</dbReference>
<keyword evidence="2" id="KW-0808">Transferase</keyword>